<dbReference type="Pfam" id="PF12874">
    <property type="entry name" value="zf-met"/>
    <property type="match status" value="1"/>
</dbReference>
<dbReference type="STRING" id="7395.A0A1A9VSH1"/>
<evidence type="ECO:0000259" key="11">
    <source>
        <dbReference type="PROSITE" id="PS50157"/>
    </source>
</evidence>
<evidence type="ECO:0000256" key="2">
    <source>
        <dbReference type="ARBA" id="ARBA00022723"/>
    </source>
</evidence>
<feature type="domain" description="C2H2-type" evidence="11">
    <location>
        <begin position="408"/>
        <end position="436"/>
    </location>
</feature>
<feature type="domain" description="ZAD" evidence="12">
    <location>
        <begin position="6"/>
        <end position="86"/>
    </location>
</feature>
<keyword evidence="5 10" id="KW-0862">Zinc</keyword>
<keyword evidence="6" id="KW-0238">DNA-binding</keyword>
<feature type="binding site" evidence="10">
    <location>
        <position position="59"/>
    </location>
    <ligand>
        <name>Zn(2+)</name>
        <dbReference type="ChEBI" id="CHEBI:29105"/>
    </ligand>
</feature>
<evidence type="ECO:0000256" key="4">
    <source>
        <dbReference type="ARBA" id="ARBA00022771"/>
    </source>
</evidence>
<dbReference type="GO" id="GO:0000981">
    <property type="term" value="F:DNA-binding transcription factor activity, RNA polymerase II-specific"/>
    <property type="evidence" value="ECO:0007669"/>
    <property type="project" value="TreeGrafter"/>
</dbReference>
<evidence type="ECO:0000259" key="12">
    <source>
        <dbReference type="PROSITE" id="PS51915"/>
    </source>
</evidence>
<feature type="domain" description="C2H2-type" evidence="11">
    <location>
        <begin position="380"/>
        <end position="407"/>
    </location>
</feature>
<name>A0A1A9VSH1_GLOAU</name>
<comment type="similarity">
    <text evidence="8">Belongs to the snail C2H2-type zinc-finger protein family.</text>
</comment>
<feature type="binding site" evidence="10">
    <location>
        <position position="11"/>
    </location>
    <ligand>
        <name>Zn(2+)</name>
        <dbReference type="ChEBI" id="CHEBI:29105"/>
    </ligand>
</feature>
<evidence type="ECO:0000256" key="7">
    <source>
        <dbReference type="ARBA" id="ARBA00023242"/>
    </source>
</evidence>
<feature type="binding site" evidence="10">
    <location>
        <position position="8"/>
    </location>
    <ligand>
        <name>Zn(2+)</name>
        <dbReference type="ChEBI" id="CHEBI:29105"/>
    </ligand>
</feature>
<evidence type="ECO:0000313" key="14">
    <source>
        <dbReference type="Proteomes" id="UP000078200"/>
    </source>
</evidence>
<accession>A0A1A9VSH1</accession>
<feature type="binding site" evidence="10">
    <location>
        <position position="62"/>
    </location>
    <ligand>
        <name>Zn(2+)</name>
        <dbReference type="ChEBI" id="CHEBI:29105"/>
    </ligand>
</feature>
<evidence type="ECO:0000256" key="1">
    <source>
        <dbReference type="ARBA" id="ARBA00004123"/>
    </source>
</evidence>
<feature type="domain" description="C2H2-type" evidence="11">
    <location>
        <begin position="351"/>
        <end position="379"/>
    </location>
</feature>
<evidence type="ECO:0000256" key="9">
    <source>
        <dbReference type="PROSITE-ProRule" id="PRU00042"/>
    </source>
</evidence>
<feature type="domain" description="C2H2-type" evidence="11">
    <location>
        <begin position="294"/>
        <end position="318"/>
    </location>
</feature>
<evidence type="ECO:0000256" key="3">
    <source>
        <dbReference type="ARBA" id="ARBA00022737"/>
    </source>
</evidence>
<dbReference type="GO" id="GO:0005634">
    <property type="term" value="C:nucleus"/>
    <property type="evidence" value="ECO:0007669"/>
    <property type="project" value="UniProtKB-SubCell"/>
</dbReference>
<dbReference type="PROSITE" id="PS50157">
    <property type="entry name" value="ZINC_FINGER_C2H2_2"/>
    <property type="match status" value="4"/>
</dbReference>
<dbReference type="Proteomes" id="UP000078200">
    <property type="component" value="Unassembled WGS sequence"/>
</dbReference>
<reference evidence="13" key="1">
    <citation type="submission" date="2020-05" db="UniProtKB">
        <authorList>
            <consortium name="EnsemblMetazoa"/>
        </authorList>
    </citation>
    <scope>IDENTIFICATION</scope>
    <source>
        <strain evidence="13">TTRI</strain>
    </source>
</reference>
<evidence type="ECO:0000256" key="8">
    <source>
        <dbReference type="ARBA" id="ARBA00037948"/>
    </source>
</evidence>
<dbReference type="InterPro" id="IPR012934">
    <property type="entry name" value="Znf_AD"/>
</dbReference>
<dbReference type="SMART" id="SM00355">
    <property type="entry name" value="ZnF_C2H2"/>
    <property type="match status" value="6"/>
</dbReference>
<dbReference type="PROSITE" id="PS51915">
    <property type="entry name" value="ZAD"/>
    <property type="match status" value="1"/>
</dbReference>
<protein>
    <recommendedName>
        <fullName evidence="15">Transcription factor grauzone</fullName>
    </recommendedName>
</protein>
<dbReference type="Gene3D" id="3.30.160.60">
    <property type="entry name" value="Classic Zinc Finger"/>
    <property type="match status" value="5"/>
</dbReference>
<dbReference type="GO" id="GO:0008270">
    <property type="term" value="F:zinc ion binding"/>
    <property type="evidence" value="ECO:0007669"/>
    <property type="project" value="UniProtKB-UniRule"/>
</dbReference>
<dbReference type="InterPro" id="IPR050527">
    <property type="entry name" value="Snail/Krueppel_Znf"/>
</dbReference>
<sequence>MTETTMNCRLCLTHVAADDGFRLYDVLDNKTEASEMVKLIEKYLQIDVQRSDAISTLICQECYDKLEEFNCFAQHVAEKQNILCNDYFRINQMEEVDIKTNFNEFPSIPLGKLRIESLAIDEVRLNDTIDGTFSTKPMNSVEENIKCNDQLEESLSDDIPLLTLKYRMKAISKKRKSLARGKSGGPKIPKQINEREKRRAKRYNVEVSIAAAMQLICDICEAQFKSWALLRDHFKLTHNQAPYVKCCDSTFHATSTLVQHINWHKNPNIYKYRYNNSNNLRRHIESIHENTYFYVCDVCGKQFKSKGSFERHCREHQGIIEPPLQCPLCLVWLKNRHSLRLHELNHSKKPTPCNICGKNFKTINSLRRHKAYWHGMEKNLRCTFCDKIFRQERNLKEHIAIHTGDQLYACPHCHKESRSKSNMYVHIKRQHPAEWLKSKLDRYKLNTNQQQSIADSRKLLE</sequence>
<dbReference type="VEuPathDB" id="VectorBase:GAUT046019"/>
<dbReference type="PANTHER" id="PTHR24388">
    <property type="entry name" value="ZINC FINGER PROTEIN"/>
    <property type="match status" value="1"/>
</dbReference>
<evidence type="ECO:0000313" key="13">
    <source>
        <dbReference type="EnsemblMetazoa" id="GAUT046019-PA"/>
    </source>
</evidence>
<organism evidence="13 14">
    <name type="scientific">Glossina austeni</name>
    <name type="common">Savannah tsetse fly</name>
    <dbReference type="NCBI Taxonomy" id="7395"/>
    <lineage>
        <taxon>Eukaryota</taxon>
        <taxon>Metazoa</taxon>
        <taxon>Ecdysozoa</taxon>
        <taxon>Arthropoda</taxon>
        <taxon>Hexapoda</taxon>
        <taxon>Insecta</taxon>
        <taxon>Pterygota</taxon>
        <taxon>Neoptera</taxon>
        <taxon>Endopterygota</taxon>
        <taxon>Diptera</taxon>
        <taxon>Brachycera</taxon>
        <taxon>Muscomorpha</taxon>
        <taxon>Hippoboscoidea</taxon>
        <taxon>Glossinidae</taxon>
        <taxon>Glossina</taxon>
    </lineage>
</organism>
<dbReference type="GO" id="GO:0000978">
    <property type="term" value="F:RNA polymerase II cis-regulatory region sequence-specific DNA binding"/>
    <property type="evidence" value="ECO:0007669"/>
    <property type="project" value="TreeGrafter"/>
</dbReference>
<dbReference type="SUPFAM" id="SSF57667">
    <property type="entry name" value="beta-beta-alpha zinc fingers"/>
    <property type="match status" value="4"/>
</dbReference>
<keyword evidence="14" id="KW-1185">Reference proteome</keyword>
<keyword evidence="3" id="KW-0677">Repeat</keyword>
<dbReference type="AlphaFoldDB" id="A0A1A9VSH1"/>
<dbReference type="EnsemblMetazoa" id="GAUT046019-RA">
    <property type="protein sequence ID" value="GAUT046019-PA"/>
    <property type="gene ID" value="GAUT046019"/>
</dbReference>
<proteinExistence type="inferred from homology"/>
<dbReference type="Pfam" id="PF00096">
    <property type="entry name" value="zf-C2H2"/>
    <property type="match status" value="4"/>
</dbReference>
<keyword evidence="2 10" id="KW-0479">Metal-binding</keyword>
<evidence type="ECO:0000256" key="6">
    <source>
        <dbReference type="ARBA" id="ARBA00023125"/>
    </source>
</evidence>
<dbReference type="InterPro" id="IPR036236">
    <property type="entry name" value="Znf_C2H2_sf"/>
</dbReference>
<keyword evidence="4 9" id="KW-0863">Zinc-finger</keyword>
<dbReference type="PROSITE" id="PS00028">
    <property type="entry name" value="ZINC_FINGER_C2H2_1"/>
    <property type="match status" value="4"/>
</dbReference>
<evidence type="ECO:0000256" key="10">
    <source>
        <dbReference type="PROSITE-ProRule" id="PRU01263"/>
    </source>
</evidence>
<dbReference type="SUPFAM" id="SSF57716">
    <property type="entry name" value="Glucocorticoid receptor-like (DNA-binding domain)"/>
    <property type="match status" value="1"/>
</dbReference>
<keyword evidence="7" id="KW-0539">Nucleus</keyword>
<evidence type="ECO:0000256" key="5">
    <source>
        <dbReference type="ARBA" id="ARBA00022833"/>
    </source>
</evidence>
<dbReference type="InterPro" id="IPR013087">
    <property type="entry name" value="Znf_C2H2_type"/>
</dbReference>
<dbReference type="Pfam" id="PF07776">
    <property type="entry name" value="zf-AD"/>
    <property type="match status" value="1"/>
</dbReference>
<comment type="subcellular location">
    <subcellularLocation>
        <location evidence="1">Nucleus</location>
    </subcellularLocation>
</comment>
<dbReference type="SMART" id="SM00868">
    <property type="entry name" value="zf-AD"/>
    <property type="match status" value="1"/>
</dbReference>
<dbReference type="Gene3D" id="3.40.1800.20">
    <property type="match status" value="1"/>
</dbReference>
<evidence type="ECO:0008006" key="15">
    <source>
        <dbReference type="Google" id="ProtNLM"/>
    </source>
</evidence>
<dbReference type="PANTHER" id="PTHR24388:SF54">
    <property type="entry name" value="PROTEIN ESCARGOT"/>
    <property type="match status" value="1"/>
</dbReference>